<evidence type="ECO:0000313" key="5">
    <source>
        <dbReference type="Proteomes" id="UP000829720"/>
    </source>
</evidence>
<evidence type="ECO:0000256" key="2">
    <source>
        <dbReference type="SAM" id="MobiDB-lite"/>
    </source>
</evidence>
<keyword evidence="5" id="KW-1185">Reference proteome</keyword>
<feature type="region of interest" description="Disordered" evidence="2">
    <location>
        <begin position="122"/>
        <end position="141"/>
    </location>
</feature>
<feature type="compositionally biased region" description="Low complexity" evidence="2">
    <location>
        <begin position="400"/>
        <end position="417"/>
    </location>
</feature>
<dbReference type="PROSITE" id="PS50200">
    <property type="entry name" value="RA"/>
    <property type="match status" value="1"/>
</dbReference>
<dbReference type="Proteomes" id="UP000829720">
    <property type="component" value="Unassembled WGS sequence"/>
</dbReference>
<dbReference type="SUPFAM" id="SSF54236">
    <property type="entry name" value="Ubiquitin-like"/>
    <property type="match status" value="1"/>
</dbReference>
<feature type="domain" description="Ras-associating" evidence="3">
    <location>
        <begin position="26"/>
        <end position="120"/>
    </location>
</feature>
<feature type="coiled-coil region" evidence="1">
    <location>
        <begin position="328"/>
        <end position="355"/>
    </location>
</feature>
<dbReference type="AlphaFoldDB" id="A0A8T3D1R1"/>
<proteinExistence type="predicted"/>
<dbReference type="Gene3D" id="3.10.20.90">
    <property type="entry name" value="Phosphatidylinositol 3-kinase Catalytic Subunit, Chain A, domain 1"/>
    <property type="match status" value="1"/>
</dbReference>
<dbReference type="SMART" id="SM00314">
    <property type="entry name" value="RA"/>
    <property type="match status" value="1"/>
</dbReference>
<evidence type="ECO:0000259" key="3">
    <source>
        <dbReference type="PROSITE" id="PS50200"/>
    </source>
</evidence>
<feature type="region of interest" description="Disordered" evidence="2">
    <location>
        <begin position="400"/>
        <end position="435"/>
    </location>
</feature>
<feature type="compositionally biased region" description="Pro residues" evidence="2">
    <location>
        <begin position="426"/>
        <end position="435"/>
    </location>
</feature>
<dbReference type="InterPro" id="IPR033593">
    <property type="entry name" value="N-RASSF"/>
</dbReference>
<gene>
    <name evidence="4" type="ORF">AGOR_G00186610</name>
</gene>
<evidence type="ECO:0000313" key="4">
    <source>
        <dbReference type="EMBL" id="KAI1888578.1"/>
    </source>
</evidence>
<dbReference type="GO" id="GO:0007165">
    <property type="term" value="P:signal transduction"/>
    <property type="evidence" value="ECO:0007669"/>
    <property type="project" value="InterPro"/>
</dbReference>
<accession>A0A8T3D1R1</accession>
<protein>
    <recommendedName>
        <fullName evidence="3">Ras-associating domain-containing protein</fullName>
    </recommendedName>
</protein>
<dbReference type="InterPro" id="IPR029071">
    <property type="entry name" value="Ubiquitin-like_domsf"/>
</dbReference>
<sequence>MAPFGRNFLKARLKNRSDTKDKAPADGEEIQVWVCQEEKVVCGVSKRTTCADVVQALLDDHKAGPEDKRVLQGEPKEYCVLERWKGFERALPPLTRILRLWKAWGDERPYVQFVLVKVSESASPSGKRSSKPKGALSKSKRWEHGPAQYVKSLPVDKQKRMVRKAFRKLEKIRKERTGRDRDEEGVNRLVELIISQDHTIRQQIHRMRELDLEIERLEWELSAGPDQHGSPHSSCAGLPGGQLSDDQLEEYLYSSDSVDRLEEQLRIHRDLIEKLSLDIDIEIKVACTTGTEEPQGAVASVDCDPEDGFDLEELEALRRDLGLSMCRGLALQEQVTELEKELRQCDRALGSKSQECEHLAMQLSSLCAADSAAHAVSTAAGCHVSCGSGVQSKLGQILSQTDATDTDSDTGISSTHSQDSLSPFGDVPPPLDTDV</sequence>
<name>A0A8T3D1R1_9TELE</name>
<dbReference type="EMBL" id="JAERUA010000017">
    <property type="protein sequence ID" value="KAI1888578.1"/>
    <property type="molecule type" value="Genomic_DNA"/>
</dbReference>
<comment type="caution">
    <text evidence="4">The sequence shown here is derived from an EMBL/GenBank/DDBJ whole genome shotgun (WGS) entry which is preliminary data.</text>
</comment>
<keyword evidence="1" id="KW-0175">Coiled coil</keyword>
<dbReference type="InterPro" id="IPR000159">
    <property type="entry name" value="RA_dom"/>
</dbReference>
<dbReference type="PANTHER" id="PTHR15286:SF10">
    <property type="entry name" value="RAS ASSOCIATION DOMAIN-CONTAINING PROTEIN 9"/>
    <property type="match status" value="1"/>
</dbReference>
<reference evidence="4" key="1">
    <citation type="submission" date="2021-01" db="EMBL/GenBank/DDBJ databases">
        <authorList>
            <person name="Zahm M."/>
            <person name="Roques C."/>
            <person name="Cabau C."/>
            <person name="Klopp C."/>
            <person name="Donnadieu C."/>
            <person name="Jouanno E."/>
            <person name="Lampietro C."/>
            <person name="Louis A."/>
            <person name="Herpin A."/>
            <person name="Echchiki A."/>
            <person name="Berthelot C."/>
            <person name="Parey E."/>
            <person name="Roest-Crollius H."/>
            <person name="Braasch I."/>
            <person name="Postlethwait J."/>
            <person name="Bobe J."/>
            <person name="Montfort J."/>
            <person name="Bouchez O."/>
            <person name="Begum T."/>
            <person name="Mejri S."/>
            <person name="Adams A."/>
            <person name="Chen W.-J."/>
            <person name="Guiguen Y."/>
        </authorList>
    </citation>
    <scope>NUCLEOTIDE SEQUENCE</scope>
    <source>
        <tissue evidence="4">Blood</tissue>
    </source>
</reference>
<dbReference type="PANTHER" id="PTHR15286">
    <property type="entry name" value="RAS-ASSOCIATING DOMAIN CONTAINING PROTEIN"/>
    <property type="match status" value="1"/>
</dbReference>
<organism evidence="4 5">
    <name type="scientific">Albula goreensis</name>
    <dbReference type="NCBI Taxonomy" id="1534307"/>
    <lineage>
        <taxon>Eukaryota</taxon>
        <taxon>Metazoa</taxon>
        <taxon>Chordata</taxon>
        <taxon>Craniata</taxon>
        <taxon>Vertebrata</taxon>
        <taxon>Euteleostomi</taxon>
        <taxon>Actinopterygii</taxon>
        <taxon>Neopterygii</taxon>
        <taxon>Teleostei</taxon>
        <taxon>Albuliformes</taxon>
        <taxon>Albulidae</taxon>
        <taxon>Albula</taxon>
    </lineage>
</organism>
<dbReference type="OrthoDB" id="10034447at2759"/>
<dbReference type="Pfam" id="PF00788">
    <property type="entry name" value="RA"/>
    <property type="match status" value="1"/>
</dbReference>
<evidence type="ECO:0000256" key="1">
    <source>
        <dbReference type="SAM" id="Coils"/>
    </source>
</evidence>
<feature type="compositionally biased region" description="Low complexity" evidence="2">
    <location>
        <begin position="122"/>
        <end position="135"/>
    </location>
</feature>